<dbReference type="PANTHER" id="PTHR30590:SF3">
    <property type="entry name" value="HYPOTHETICAL MEMBRANE SPANNING PROTEIN"/>
    <property type="match status" value="1"/>
</dbReference>
<dbReference type="Pfam" id="PF04235">
    <property type="entry name" value="DUF418"/>
    <property type="match status" value="1"/>
</dbReference>
<reference evidence="5" key="1">
    <citation type="submission" date="2024-07" db="EMBL/GenBank/DDBJ databases">
        <authorList>
            <person name="Yu S.T."/>
        </authorList>
    </citation>
    <scope>NUCLEOTIDE SEQUENCE</scope>
    <source>
        <strain evidence="5">R28</strain>
    </source>
</reference>
<organism evidence="5">
    <name type="scientific">Streptomyces sp. R28</name>
    <dbReference type="NCBI Taxonomy" id="3238628"/>
    <lineage>
        <taxon>Bacteria</taxon>
        <taxon>Bacillati</taxon>
        <taxon>Actinomycetota</taxon>
        <taxon>Actinomycetes</taxon>
        <taxon>Kitasatosporales</taxon>
        <taxon>Streptomycetaceae</taxon>
        <taxon>Streptomyces</taxon>
    </lineage>
</organism>
<dbReference type="InterPro" id="IPR007349">
    <property type="entry name" value="DUF418"/>
</dbReference>
<feature type="transmembrane region" description="Helical" evidence="2">
    <location>
        <begin position="160"/>
        <end position="182"/>
    </location>
</feature>
<keyword evidence="2" id="KW-0472">Membrane</keyword>
<dbReference type="InterPro" id="IPR012429">
    <property type="entry name" value="HGSNAT_cat"/>
</dbReference>
<dbReference type="AlphaFoldDB" id="A0AB39Q120"/>
<feature type="transmembrane region" description="Helical" evidence="2">
    <location>
        <begin position="311"/>
        <end position="329"/>
    </location>
</feature>
<dbReference type="PANTHER" id="PTHR30590">
    <property type="entry name" value="INNER MEMBRANE PROTEIN"/>
    <property type="match status" value="1"/>
</dbReference>
<feature type="transmembrane region" description="Helical" evidence="2">
    <location>
        <begin position="341"/>
        <end position="363"/>
    </location>
</feature>
<feature type="compositionally biased region" description="Polar residues" evidence="1">
    <location>
        <begin position="1"/>
        <end position="13"/>
    </location>
</feature>
<feature type="transmembrane region" description="Helical" evidence="2">
    <location>
        <begin position="83"/>
        <end position="101"/>
    </location>
</feature>
<feature type="transmembrane region" description="Helical" evidence="2">
    <location>
        <begin position="241"/>
        <end position="261"/>
    </location>
</feature>
<name>A0AB39Q120_9ACTN</name>
<feature type="transmembrane region" description="Helical" evidence="2">
    <location>
        <begin position="375"/>
        <end position="396"/>
    </location>
</feature>
<evidence type="ECO:0000256" key="1">
    <source>
        <dbReference type="SAM" id="MobiDB-lite"/>
    </source>
</evidence>
<keyword evidence="2" id="KW-0812">Transmembrane</keyword>
<dbReference type="EMBL" id="CP163439">
    <property type="protein sequence ID" value="XDQ36414.1"/>
    <property type="molecule type" value="Genomic_DNA"/>
</dbReference>
<feature type="domain" description="Heparan-alpha-glucosaminide N-acetyltransferase catalytic" evidence="4">
    <location>
        <begin position="39"/>
        <end position="235"/>
    </location>
</feature>
<gene>
    <name evidence="5" type="ORF">AB5J49_25450</name>
</gene>
<feature type="region of interest" description="Disordered" evidence="1">
    <location>
        <begin position="1"/>
        <end position="36"/>
    </location>
</feature>
<feature type="transmembrane region" description="Helical" evidence="2">
    <location>
        <begin position="202"/>
        <end position="229"/>
    </location>
</feature>
<feature type="transmembrane region" description="Helical" evidence="2">
    <location>
        <begin position="136"/>
        <end position="153"/>
    </location>
</feature>
<evidence type="ECO:0000259" key="4">
    <source>
        <dbReference type="Pfam" id="PF07786"/>
    </source>
</evidence>
<proteinExistence type="predicted"/>
<accession>A0AB39Q120</accession>
<dbReference type="Pfam" id="PF07786">
    <property type="entry name" value="HGSNAT_cat"/>
    <property type="match status" value="1"/>
</dbReference>
<evidence type="ECO:0000313" key="5">
    <source>
        <dbReference type="EMBL" id="XDQ36414.1"/>
    </source>
</evidence>
<feature type="domain" description="DUF418" evidence="3">
    <location>
        <begin position="304"/>
        <end position="409"/>
    </location>
</feature>
<dbReference type="RefSeq" id="WP_369170981.1">
    <property type="nucleotide sequence ID" value="NZ_CP163439.1"/>
</dbReference>
<sequence length="416" mass="43310">MTQIQPPQETPAPQESAPPRSRTSPDSAGQPPGGPSMGRLVGVDLARALAVFGMYVVHIGPPLSATHGVGSWVRYVADGHSSVLFATLAGFSLMLIAGRFEPKTGLAGRQAKARIAIRAVILLALGTVMAMEYGGVIILGFYGVYFLLALPLVRLSAGTLAMIAAGLALVMPQLAFVLTTGLSESVQQSINAYDPLRHLSEVGVLDLLLTGFYPALTWMPFVIAGMALGRMDLSAAAVQRRLAAIGAGLVVGAYGLSLLLAGKNALRSTAEDGASSSGSGSASMGSGSMKPQLSFSDLLSAGPHSGTTFDIIGSVGVAILVIVGATVLMDRLPRLRRLAKPVIAVGTMSLTAYVGHFVAQSVLSTPAGTGTQQSWVPLLMYVLGAIVFATVWSRFFRRGPLEHLLNTATKPAKYVR</sequence>
<keyword evidence="2" id="KW-1133">Transmembrane helix</keyword>
<dbReference type="InterPro" id="IPR052529">
    <property type="entry name" value="Bact_Transport_Assoc"/>
</dbReference>
<protein>
    <submittedName>
        <fullName evidence="5">DUF418 domain-containing protein</fullName>
    </submittedName>
</protein>
<evidence type="ECO:0000259" key="3">
    <source>
        <dbReference type="Pfam" id="PF04235"/>
    </source>
</evidence>
<evidence type="ECO:0000256" key="2">
    <source>
        <dbReference type="SAM" id="Phobius"/>
    </source>
</evidence>